<dbReference type="Proteomes" id="UP001079430">
    <property type="component" value="Unassembled WGS sequence"/>
</dbReference>
<dbReference type="RefSeq" id="WP_269275009.1">
    <property type="nucleotide sequence ID" value="NZ_JAPVOI010000003.1"/>
</dbReference>
<dbReference type="CDD" id="cd03349">
    <property type="entry name" value="LbH_XAT"/>
    <property type="match status" value="1"/>
</dbReference>
<reference evidence="5" key="1">
    <citation type="submission" date="2022-10" db="EMBL/GenBank/DDBJ databases">
        <title>Whole genome sequencing of three plant growth promoting bacteria isolated from Vachellia tortilis subsp. raddiana in Morocco.</title>
        <authorList>
            <person name="Hnini M."/>
            <person name="Zouagui R."/>
            <person name="Zouagui H."/>
            <person name="Chemao Elfihri M.-W."/>
            <person name="Ibrahimi A."/>
            <person name="Sbabou L."/>
            <person name="Aurag J."/>
        </authorList>
    </citation>
    <scope>NUCLEOTIDE SEQUENCE</scope>
    <source>
        <strain evidence="5">LMR678</strain>
    </source>
</reference>
<dbReference type="PROSITE" id="PS00101">
    <property type="entry name" value="HEXAPEP_TRANSFERASES"/>
    <property type="match status" value="1"/>
</dbReference>
<keyword evidence="6" id="KW-1185">Reference proteome</keyword>
<gene>
    <name evidence="5" type="ORF">O3W52_01875</name>
</gene>
<evidence type="ECO:0000256" key="3">
    <source>
        <dbReference type="ARBA" id="ARBA00022737"/>
    </source>
</evidence>
<keyword evidence="3" id="KW-0677">Repeat</keyword>
<dbReference type="InterPro" id="IPR018357">
    <property type="entry name" value="Hexapep_transf_CS"/>
</dbReference>
<dbReference type="InterPro" id="IPR050179">
    <property type="entry name" value="Trans_hexapeptide_repeat"/>
</dbReference>
<dbReference type="EMBL" id="JAPVOI010000003">
    <property type="protein sequence ID" value="MCZ4088860.1"/>
    <property type="molecule type" value="Genomic_DNA"/>
</dbReference>
<name>A0ABT4KAK9_9HYPH</name>
<evidence type="ECO:0000256" key="1">
    <source>
        <dbReference type="ARBA" id="ARBA00007274"/>
    </source>
</evidence>
<dbReference type="PANTHER" id="PTHR43300:SF11">
    <property type="entry name" value="ACETYLTRANSFERASE RV3034C-RELATED"/>
    <property type="match status" value="1"/>
</dbReference>
<protein>
    <submittedName>
        <fullName evidence="5">CatB-related O-acetyltransferase</fullName>
    </submittedName>
</protein>
<organism evidence="5 6">
    <name type="scientific">Sinorhizobium psoraleae</name>
    <dbReference type="NCBI Taxonomy" id="520838"/>
    <lineage>
        <taxon>Bacteria</taxon>
        <taxon>Pseudomonadati</taxon>
        <taxon>Pseudomonadota</taxon>
        <taxon>Alphaproteobacteria</taxon>
        <taxon>Hyphomicrobiales</taxon>
        <taxon>Rhizobiaceae</taxon>
        <taxon>Sinorhizobium/Ensifer group</taxon>
        <taxon>Sinorhizobium</taxon>
    </lineage>
</organism>
<dbReference type="Pfam" id="PF00132">
    <property type="entry name" value="Hexapep"/>
    <property type="match status" value="1"/>
</dbReference>
<sequence>MATTTDALRERARALGVNCSHLNGVGGRLKVEAPVSINSAAFAAECSLGFMSYVGMGSRVTAADIGRYCAIAPNVEIGPAEHPTDWFSIHPFQYNGTKQFSHTEHYAQIVGTQAFTAGRGRTRIGNDVWIGDGVFIKRGVCVGDGAIIAARSVVTKDVPSYTIVAGVPARAVRMRFDDLLIERFLKVQWWKFDLSSLKGLWISQIRPPLWMQSKPRLKGQSLLHCT</sequence>
<keyword evidence="4" id="KW-0012">Acyltransferase</keyword>
<dbReference type="InterPro" id="IPR001451">
    <property type="entry name" value="Hexapep"/>
</dbReference>
<dbReference type="Gene3D" id="2.160.10.10">
    <property type="entry name" value="Hexapeptide repeat proteins"/>
    <property type="match status" value="1"/>
</dbReference>
<dbReference type="PANTHER" id="PTHR43300">
    <property type="entry name" value="ACETYLTRANSFERASE"/>
    <property type="match status" value="1"/>
</dbReference>
<evidence type="ECO:0000256" key="2">
    <source>
        <dbReference type="ARBA" id="ARBA00022679"/>
    </source>
</evidence>
<accession>A0ABT4KAK9</accession>
<evidence type="ECO:0000313" key="5">
    <source>
        <dbReference type="EMBL" id="MCZ4088860.1"/>
    </source>
</evidence>
<comment type="caution">
    <text evidence="5">The sequence shown here is derived from an EMBL/GenBank/DDBJ whole genome shotgun (WGS) entry which is preliminary data.</text>
</comment>
<dbReference type="SUPFAM" id="SSF51161">
    <property type="entry name" value="Trimeric LpxA-like enzymes"/>
    <property type="match status" value="1"/>
</dbReference>
<comment type="similarity">
    <text evidence="1">Belongs to the transferase hexapeptide repeat family.</text>
</comment>
<keyword evidence="2" id="KW-0808">Transferase</keyword>
<proteinExistence type="inferred from homology"/>
<evidence type="ECO:0000313" key="6">
    <source>
        <dbReference type="Proteomes" id="UP001079430"/>
    </source>
</evidence>
<dbReference type="InterPro" id="IPR011004">
    <property type="entry name" value="Trimer_LpxA-like_sf"/>
</dbReference>
<evidence type="ECO:0000256" key="4">
    <source>
        <dbReference type="ARBA" id="ARBA00023315"/>
    </source>
</evidence>